<feature type="compositionally biased region" description="Basic and acidic residues" evidence="1">
    <location>
        <begin position="89"/>
        <end position="99"/>
    </location>
</feature>
<name>A0A1Z5R6P8_SORBI</name>
<sequence>MPPSSHTCSAARLRRPPFLILPDPVPFVCIPQRGVERRLLDSLHLSITAATPAPPAAAARPRRRTRNARFPAAAHEVSQRSPRPVRYGRSPEARRREGPPGDFFEYMERLRNYEHSVSRGGAGNDSDDGFDVGSMRLFVRQLGDPDTHCAVFTAPAFLLLSQENVDTDIIKELLLLGSMWPRLLGSARCGSVSRSRSMVVGRPVHLRFNKSFHKDTGTSRQMLNSWLGPRAPCARIDRGESNKSNVRDNN</sequence>
<reference evidence="3" key="2">
    <citation type="journal article" date="2018" name="Plant J.">
        <title>The Sorghum bicolor reference genome: improved assembly, gene annotations, a transcriptome atlas, and signatures of genome organization.</title>
        <authorList>
            <person name="McCormick R.F."/>
            <person name="Truong S.K."/>
            <person name="Sreedasyam A."/>
            <person name="Jenkins J."/>
            <person name="Shu S."/>
            <person name="Sims D."/>
            <person name="Kennedy M."/>
            <person name="Amirebrahimi M."/>
            <person name="Weers B.D."/>
            <person name="McKinley B."/>
            <person name="Mattison A."/>
            <person name="Morishige D.T."/>
            <person name="Grimwood J."/>
            <person name="Schmutz J."/>
            <person name="Mullet J.E."/>
        </authorList>
    </citation>
    <scope>NUCLEOTIDE SEQUENCE [LARGE SCALE GENOMIC DNA]</scope>
    <source>
        <strain evidence="3">cv. BTx623</strain>
    </source>
</reference>
<feature type="region of interest" description="Disordered" evidence="1">
    <location>
        <begin position="52"/>
        <end position="101"/>
    </location>
</feature>
<evidence type="ECO:0000256" key="1">
    <source>
        <dbReference type="SAM" id="MobiDB-lite"/>
    </source>
</evidence>
<accession>A0A1Z5R6P8</accession>
<protein>
    <submittedName>
        <fullName evidence="2">Uncharacterized protein</fullName>
    </submittedName>
</protein>
<dbReference type="ExpressionAtlas" id="A0A1Z5R6P8">
    <property type="expression patterns" value="baseline"/>
</dbReference>
<reference evidence="2 3" key="1">
    <citation type="journal article" date="2009" name="Nature">
        <title>The Sorghum bicolor genome and the diversification of grasses.</title>
        <authorList>
            <person name="Paterson A.H."/>
            <person name="Bowers J.E."/>
            <person name="Bruggmann R."/>
            <person name="Dubchak I."/>
            <person name="Grimwood J."/>
            <person name="Gundlach H."/>
            <person name="Haberer G."/>
            <person name="Hellsten U."/>
            <person name="Mitros T."/>
            <person name="Poliakov A."/>
            <person name="Schmutz J."/>
            <person name="Spannagl M."/>
            <person name="Tang H."/>
            <person name="Wang X."/>
            <person name="Wicker T."/>
            <person name="Bharti A.K."/>
            <person name="Chapman J."/>
            <person name="Feltus F.A."/>
            <person name="Gowik U."/>
            <person name="Grigoriev I.V."/>
            <person name="Lyons E."/>
            <person name="Maher C.A."/>
            <person name="Martis M."/>
            <person name="Narechania A."/>
            <person name="Otillar R.P."/>
            <person name="Penning B.W."/>
            <person name="Salamov A.A."/>
            <person name="Wang Y."/>
            <person name="Zhang L."/>
            <person name="Carpita N.C."/>
            <person name="Freeling M."/>
            <person name="Gingle A.R."/>
            <person name="Hash C.T."/>
            <person name="Keller B."/>
            <person name="Klein P."/>
            <person name="Kresovich S."/>
            <person name="McCann M.C."/>
            <person name="Ming R."/>
            <person name="Peterson D.G."/>
            <person name="Mehboob-ur-Rahman"/>
            <person name="Ware D."/>
            <person name="Westhoff P."/>
            <person name="Mayer K.F."/>
            <person name="Messing J."/>
            <person name="Rokhsar D.S."/>
        </authorList>
    </citation>
    <scope>NUCLEOTIDE SEQUENCE [LARGE SCALE GENOMIC DNA]</scope>
    <source>
        <strain evidence="3">cv. BTx623</strain>
    </source>
</reference>
<dbReference type="EMBL" id="CM000767">
    <property type="protein sequence ID" value="OQU79397.1"/>
    <property type="molecule type" value="Genomic_DNA"/>
</dbReference>
<evidence type="ECO:0000313" key="3">
    <source>
        <dbReference type="Proteomes" id="UP000000768"/>
    </source>
</evidence>
<gene>
    <name evidence="2" type="ORF">SORBI_3008G137200</name>
</gene>
<dbReference type="Proteomes" id="UP000000768">
    <property type="component" value="Chromosome 8"/>
</dbReference>
<dbReference type="AlphaFoldDB" id="A0A1Z5R6P8"/>
<proteinExistence type="predicted"/>
<evidence type="ECO:0000313" key="2">
    <source>
        <dbReference type="EMBL" id="OQU79397.1"/>
    </source>
</evidence>
<organism evidence="2 3">
    <name type="scientific">Sorghum bicolor</name>
    <name type="common">Sorghum</name>
    <name type="synonym">Sorghum vulgare</name>
    <dbReference type="NCBI Taxonomy" id="4558"/>
    <lineage>
        <taxon>Eukaryota</taxon>
        <taxon>Viridiplantae</taxon>
        <taxon>Streptophyta</taxon>
        <taxon>Embryophyta</taxon>
        <taxon>Tracheophyta</taxon>
        <taxon>Spermatophyta</taxon>
        <taxon>Magnoliopsida</taxon>
        <taxon>Liliopsida</taxon>
        <taxon>Poales</taxon>
        <taxon>Poaceae</taxon>
        <taxon>PACMAD clade</taxon>
        <taxon>Panicoideae</taxon>
        <taxon>Andropogonodae</taxon>
        <taxon>Andropogoneae</taxon>
        <taxon>Sorghinae</taxon>
        <taxon>Sorghum</taxon>
    </lineage>
</organism>
<keyword evidence="3" id="KW-1185">Reference proteome</keyword>
<dbReference type="Gramene" id="OQU79397">
    <property type="protein sequence ID" value="OQU79397"/>
    <property type="gene ID" value="SORBI_3008G137200"/>
</dbReference>
<dbReference type="STRING" id="4558.A0A1Z5R6P8"/>
<dbReference type="InParanoid" id="A0A1Z5R6P8"/>